<organism evidence="2 3">
    <name type="scientific">Sphaerisporangium aureirubrum</name>
    <dbReference type="NCBI Taxonomy" id="1544736"/>
    <lineage>
        <taxon>Bacteria</taxon>
        <taxon>Bacillati</taxon>
        <taxon>Actinomycetota</taxon>
        <taxon>Actinomycetes</taxon>
        <taxon>Streptosporangiales</taxon>
        <taxon>Streptosporangiaceae</taxon>
        <taxon>Sphaerisporangium</taxon>
    </lineage>
</organism>
<dbReference type="EMBL" id="JBHSRF010000001">
    <property type="protein sequence ID" value="MFC6079584.1"/>
    <property type="molecule type" value="Genomic_DNA"/>
</dbReference>
<protein>
    <submittedName>
        <fullName evidence="2">DUF5667 domain-containing protein</fullName>
    </submittedName>
</protein>
<feature type="domain" description="DUF5667" evidence="1">
    <location>
        <begin position="102"/>
        <end position="178"/>
    </location>
</feature>
<dbReference type="RefSeq" id="WP_380745780.1">
    <property type="nucleotide sequence ID" value="NZ_JBHSRF010000001.1"/>
</dbReference>
<comment type="caution">
    <text evidence="2">The sequence shown here is derived from an EMBL/GenBank/DDBJ whole genome shotgun (WGS) entry which is preliminary data.</text>
</comment>
<name>A0ABW1N7R4_9ACTN</name>
<reference evidence="3" key="1">
    <citation type="journal article" date="2019" name="Int. J. Syst. Evol. Microbiol.">
        <title>The Global Catalogue of Microorganisms (GCM) 10K type strain sequencing project: providing services to taxonomists for standard genome sequencing and annotation.</title>
        <authorList>
            <consortium name="The Broad Institute Genomics Platform"/>
            <consortium name="The Broad Institute Genome Sequencing Center for Infectious Disease"/>
            <person name="Wu L."/>
            <person name="Ma J."/>
        </authorList>
    </citation>
    <scope>NUCLEOTIDE SEQUENCE [LARGE SCALE GENOMIC DNA]</scope>
    <source>
        <strain evidence="3">JCM 30346</strain>
    </source>
</reference>
<keyword evidence="3" id="KW-1185">Reference proteome</keyword>
<accession>A0ABW1N7R4</accession>
<evidence type="ECO:0000313" key="2">
    <source>
        <dbReference type="EMBL" id="MFC6079584.1"/>
    </source>
</evidence>
<dbReference type="Proteomes" id="UP001596137">
    <property type="component" value="Unassembled WGS sequence"/>
</dbReference>
<sequence>MGKRGGSGWSLDLWATLTRRGASARLLSVRLRQIGGDAGDEPSPDFRARLRGELLAAHGTEGDPVPEPSRRRPPLLLRLRPAFLVVSVTGLMILTGVQTYASVPGDRLYPIKRAAEATLLSLTPDDVERAQRELTAAHSRAAEAAALLGYPDDTRSRLIGPTLDEMAITTRSALSALQHVKRRDKHTPTLKRFTEEQRDLVAPMIPQLGGDDRMKASAYLDMIDDLAP</sequence>
<dbReference type="Pfam" id="PF18915">
    <property type="entry name" value="DUF5667"/>
    <property type="match status" value="1"/>
</dbReference>
<proteinExistence type="predicted"/>
<evidence type="ECO:0000259" key="1">
    <source>
        <dbReference type="Pfam" id="PF18915"/>
    </source>
</evidence>
<evidence type="ECO:0000313" key="3">
    <source>
        <dbReference type="Proteomes" id="UP001596137"/>
    </source>
</evidence>
<dbReference type="InterPro" id="IPR043725">
    <property type="entry name" value="DUF5667"/>
</dbReference>
<gene>
    <name evidence="2" type="ORF">ACFP1K_00300</name>
</gene>